<dbReference type="STRING" id="105696.A0A1Y2LP36"/>
<feature type="signal peptide" evidence="1">
    <location>
        <begin position="1"/>
        <end position="20"/>
    </location>
</feature>
<accession>A0A1Y2LP36</accession>
<feature type="chain" id="PRO_5013367995" description="Ecp2 effector protein domain-containing protein" evidence="1">
    <location>
        <begin position="21"/>
        <end position="179"/>
    </location>
</feature>
<dbReference type="InParanoid" id="A0A1Y2LP36"/>
<dbReference type="PANTHER" id="PTHR39603">
    <property type="entry name" value="CYANOVIRIN-N DOMAIN-CONTAINING PROTEIN"/>
    <property type="match status" value="1"/>
</dbReference>
<dbReference type="AlphaFoldDB" id="A0A1Y2LP36"/>
<dbReference type="Proteomes" id="UP000193240">
    <property type="component" value="Unassembled WGS sequence"/>
</dbReference>
<name>A0A1Y2LP36_EPING</name>
<dbReference type="PANTHER" id="PTHR39603:SF1">
    <property type="entry name" value="CYANOVIRIN-N DOMAIN-CONTAINING PROTEIN"/>
    <property type="match status" value="1"/>
</dbReference>
<keyword evidence="1" id="KW-0732">Signal</keyword>
<keyword evidence="3" id="KW-1185">Reference proteome</keyword>
<gene>
    <name evidence="2" type="ORF">B5807_09471</name>
</gene>
<reference evidence="2 3" key="1">
    <citation type="journal article" date="2017" name="Genome Announc.">
        <title>Genome sequence of the saprophytic ascomycete Epicoccum nigrum ICMP 19927 strain isolated from New Zealand.</title>
        <authorList>
            <person name="Fokin M."/>
            <person name="Fleetwood D."/>
            <person name="Weir B.S."/>
            <person name="Villas-Boas S.G."/>
        </authorList>
    </citation>
    <scope>NUCLEOTIDE SEQUENCE [LARGE SCALE GENOMIC DNA]</scope>
    <source>
        <strain evidence="2 3">ICMP 19927</strain>
    </source>
</reference>
<proteinExistence type="predicted"/>
<dbReference type="EMBL" id="KZ107853">
    <property type="protein sequence ID" value="OSS45734.1"/>
    <property type="molecule type" value="Genomic_DNA"/>
</dbReference>
<sequence length="179" mass="18097">MHASPLLLAALAALSTSALAAPSASTAPAAADFSFAQWVEDMIADPAGAHLSPAEAVEAKNAAVAASLSSLRKRINCDKAWARANANDASACLADLARKGAAGTACAMGDDELNVQMCRIGNAKVVGSKPALGRQSVNCGDVARTGGLIFDSCWRSDGTVMGSEVVAANRAMQVNILAP</sequence>
<protein>
    <recommendedName>
        <fullName evidence="4">Ecp2 effector protein domain-containing protein</fullName>
    </recommendedName>
</protein>
<evidence type="ECO:0000313" key="3">
    <source>
        <dbReference type="Proteomes" id="UP000193240"/>
    </source>
</evidence>
<dbReference type="OMA" id="NDASACL"/>
<organism evidence="2 3">
    <name type="scientific">Epicoccum nigrum</name>
    <name type="common">Soil fungus</name>
    <name type="synonym">Epicoccum purpurascens</name>
    <dbReference type="NCBI Taxonomy" id="105696"/>
    <lineage>
        <taxon>Eukaryota</taxon>
        <taxon>Fungi</taxon>
        <taxon>Dikarya</taxon>
        <taxon>Ascomycota</taxon>
        <taxon>Pezizomycotina</taxon>
        <taxon>Dothideomycetes</taxon>
        <taxon>Pleosporomycetidae</taxon>
        <taxon>Pleosporales</taxon>
        <taxon>Pleosporineae</taxon>
        <taxon>Didymellaceae</taxon>
        <taxon>Epicoccum</taxon>
    </lineage>
</organism>
<evidence type="ECO:0000313" key="2">
    <source>
        <dbReference type="EMBL" id="OSS45734.1"/>
    </source>
</evidence>
<evidence type="ECO:0008006" key="4">
    <source>
        <dbReference type="Google" id="ProtNLM"/>
    </source>
</evidence>
<evidence type="ECO:0000256" key="1">
    <source>
        <dbReference type="SAM" id="SignalP"/>
    </source>
</evidence>